<proteinExistence type="predicted"/>
<name>A0AAE2YM95_9PROT</name>
<evidence type="ECO:0000313" key="2">
    <source>
        <dbReference type="Proteomes" id="UP001197378"/>
    </source>
</evidence>
<dbReference type="EMBL" id="JAAXYO010000012">
    <property type="protein sequence ID" value="MBU2786689.1"/>
    <property type="molecule type" value="Genomic_DNA"/>
</dbReference>
<keyword evidence="2" id="KW-1185">Reference proteome</keyword>
<gene>
    <name evidence="1" type="ORF">HFQ13_00400</name>
</gene>
<protein>
    <submittedName>
        <fullName evidence="1">Uncharacterized protein</fullName>
    </submittedName>
</protein>
<comment type="caution">
    <text evidence="1">The sequence shown here is derived from an EMBL/GenBank/DDBJ whole genome shotgun (WGS) entry which is preliminary data.</text>
</comment>
<organism evidence="1 2">
    <name type="scientific">Igneacidithiobacillus copahuensis</name>
    <dbReference type="NCBI Taxonomy" id="2724909"/>
    <lineage>
        <taxon>Bacteria</taxon>
        <taxon>Pseudomonadati</taxon>
        <taxon>Pseudomonadota</taxon>
        <taxon>Acidithiobacillia</taxon>
        <taxon>Acidithiobacillales</taxon>
        <taxon>Acidithiobacillaceae</taxon>
        <taxon>Igneacidithiobacillus</taxon>
    </lineage>
</organism>
<evidence type="ECO:0000313" key="1">
    <source>
        <dbReference type="EMBL" id="MBU2786689.1"/>
    </source>
</evidence>
<reference evidence="1" key="1">
    <citation type="journal article" date="2021" name="ISME J.">
        <title>Genomic evolution of the class Acidithiobacillia: deep-branching Proteobacteria living in extreme acidic conditions.</title>
        <authorList>
            <person name="Moya-Beltran A."/>
            <person name="Beard S."/>
            <person name="Rojas-Villalobos C."/>
            <person name="Issotta F."/>
            <person name="Gallardo Y."/>
            <person name="Ulloa R."/>
            <person name="Giaveno A."/>
            <person name="Degli Esposti M."/>
            <person name="Johnson D.B."/>
            <person name="Quatrini R."/>
        </authorList>
    </citation>
    <scope>NUCLEOTIDE SEQUENCE</scope>
    <source>
        <strain evidence="1">VAN18-1</strain>
    </source>
</reference>
<dbReference type="Proteomes" id="UP001197378">
    <property type="component" value="Unassembled WGS sequence"/>
</dbReference>
<dbReference type="AlphaFoldDB" id="A0AAE2YM95"/>
<dbReference type="RefSeq" id="WP_215871303.1">
    <property type="nucleotide sequence ID" value="NZ_JAAXYO010000012.1"/>
</dbReference>
<accession>A0AAE2YM95</accession>
<sequence length="169" mass="19273">MHLFCLEKTGFANRYAVVSEEDLLLLDFQSDTLEEDLDRILEYLPEPRRVWLLQTRPDAALSAARERLQCLLPDAESLDPGYDLTALTPWRFSGHLLNILPMGNEHWAFALADWLFLGAVRDARGRWCGDDLGRKILTRQGALRRRLWAFPATAEKVVDLAALRALRAA</sequence>